<evidence type="ECO:0000259" key="1">
    <source>
        <dbReference type="Pfam" id="PF00501"/>
    </source>
</evidence>
<organism evidence="2 3">
    <name type="scientific">Streptomyces rochei</name>
    <name type="common">Streptomyces parvullus</name>
    <dbReference type="NCBI Taxonomy" id="1928"/>
    <lineage>
        <taxon>Bacteria</taxon>
        <taxon>Bacillati</taxon>
        <taxon>Actinomycetota</taxon>
        <taxon>Actinomycetes</taxon>
        <taxon>Kitasatosporales</taxon>
        <taxon>Streptomycetaceae</taxon>
        <taxon>Streptomyces</taxon>
        <taxon>Streptomyces rochei group</taxon>
    </lineage>
</organism>
<name>A0ABW7EFE8_STRRO</name>
<dbReference type="PANTHER" id="PTHR45527">
    <property type="entry name" value="NONRIBOSOMAL PEPTIDE SYNTHETASE"/>
    <property type="match status" value="1"/>
</dbReference>
<protein>
    <submittedName>
        <fullName evidence="2">AMP-binding protein</fullName>
    </submittedName>
</protein>
<dbReference type="InterPro" id="IPR000873">
    <property type="entry name" value="AMP-dep_synth/lig_dom"/>
</dbReference>
<reference evidence="2 3" key="1">
    <citation type="submission" date="2024-10" db="EMBL/GenBank/DDBJ databases">
        <title>Draft genome assembly of a novel steroid transforming actinomycete isolated from African clawed frog Xenopus laevis.</title>
        <authorList>
            <person name="Bragin E."/>
            <person name="Kollerov V."/>
            <person name="Donova M.V."/>
        </authorList>
    </citation>
    <scope>NUCLEOTIDE SEQUENCE [LARGE SCALE GENOMIC DNA]</scope>
    <source>
        <strain evidence="2 3">MTOC-St3</strain>
    </source>
</reference>
<dbReference type="RefSeq" id="WP_394396530.1">
    <property type="nucleotide sequence ID" value="NZ_JBIENY010000558.1"/>
</dbReference>
<dbReference type="InterPro" id="IPR042099">
    <property type="entry name" value="ANL_N_sf"/>
</dbReference>
<dbReference type="SUPFAM" id="SSF56801">
    <property type="entry name" value="Acetyl-CoA synthetase-like"/>
    <property type="match status" value="1"/>
</dbReference>
<keyword evidence="3" id="KW-1185">Reference proteome</keyword>
<dbReference type="Proteomes" id="UP001605990">
    <property type="component" value="Unassembled WGS sequence"/>
</dbReference>
<dbReference type="Gene3D" id="3.40.50.12780">
    <property type="entry name" value="N-terminal domain of ligase-like"/>
    <property type="match status" value="1"/>
</dbReference>
<feature type="non-terminal residue" evidence="2">
    <location>
        <position position="153"/>
    </location>
</feature>
<gene>
    <name evidence="2" type="ORF">ACGU38_40855</name>
</gene>
<dbReference type="Pfam" id="PF00501">
    <property type="entry name" value="AMP-binding"/>
    <property type="match status" value="1"/>
</dbReference>
<sequence>IAADPDAPHDRHSLLSREEIHFQLDGLAGPRRPLPDRRVHELFEERVRRDPDAVAVVHRDGQWTYRELDIRANRLARALLVRGLRPEDTVAVVTGRDLYWTAAVLAVLKAGGAYLPVDPHYPPGRMTAMLSRADCAFVLTEPGSTANLDRALA</sequence>
<comment type="caution">
    <text evidence="2">The sequence shown here is derived from an EMBL/GenBank/DDBJ whole genome shotgun (WGS) entry which is preliminary data.</text>
</comment>
<dbReference type="EMBL" id="JBIENY010000558">
    <property type="protein sequence ID" value="MFG6301694.1"/>
    <property type="molecule type" value="Genomic_DNA"/>
</dbReference>
<feature type="non-terminal residue" evidence="2">
    <location>
        <position position="1"/>
    </location>
</feature>
<feature type="domain" description="AMP-dependent synthetase/ligase" evidence="1">
    <location>
        <begin position="43"/>
        <end position="142"/>
    </location>
</feature>
<dbReference type="PANTHER" id="PTHR45527:SF1">
    <property type="entry name" value="FATTY ACID SYNTHASE"/>
    <property type="match status" value="1"/>
</dbReference>
<evidence type="ECO:0000313" key="3">
    <source>
        <dbReference type="Proteomes" id="UP001605990"/>
    </source>
</evidence>
<accession>A0ABW7EFE8</accession>
<proteinExistence type="predicted"/>
<evidence type="ECO:0000313" key="2">
    <source>
        <dbReference type="EMBL" id="MFG6301694.1"/>
    </source>
</evidence>